<evidence type="ECO:0000256" key="6">
    <source>
        <dbReference type="ARBA" id="ARBA00023136"/>
    </source>
</evidence>
<dbReference type="EMBL" id="JACCBN010000001">
    <property type="protein sequence ID" value="NYD36442.1"/>
    <property type="molecule type" value="Genomic_DNA"/>
</dbReference>
<evidence type="ECO:0000313" key="9">
    <source>
        <dbReference type="EMBL" id="NYD36442.1"/>
    </source>
</evidence>
<keyword evidence="5 7" id="KW-1133">Transmembrane helix</keyword>
<comment type="caution">
    <text evidence="9">The sequence shown here is derived from an EMBL/GenBank/DDBJ whole genome shotgun (WGS) entry which is preliminary data.</text>
</comment>
<keyword evidence="10" id="KW-1185">Reference proteome</keyword>
<evidence type="ECO:0000259" key="8">
    <source>
        <dbReference type="PROSITE" id="PS50928"/>
    </source>
</evidence>
<evidence type="ECO:0000256" key="4">
    <source>
        <dbReference type="ARBA" id="ARBA00022692"/>
    </source>
</evidence>
<comment type="similarity">
    <text evidence="7">Belongs to the binding-protein-dependent transport system permease family.</text>
</comment>
<feature type="transmembrane region" description="Helical" evidence="7">
    <location>
        <begin position="102"/>
        <end position="135"/>
    </location>
</feature>
<feature type="transmembrane region" description="Helical" evidence="7">
    <location>
        <begin position="179"/>
        <end position="203"/>
    </location>
</feature>
<accession>A0A7Y9J5R8</accession>
<feature type="domain" description="ABC transmembrane type-1" evidence="8">
    <location>
        <begin position="59"/>
        <end position="248"/>
    </location>
</feature>
<dbReference type="RefSeq" id="WP_218890254.1">
    <property type="nucleotide sequence ID" value="NZ_BAABHP010000021.1"/>
</dbReference>
<dbReference type="GO" id="GO:0005886">
    <property type="term" value="C:plasma membrane"/>
    <property type="evidence" value="ECO:0007669"/>
    <property type="project" value="UniProtKB-SubCell"/>
</dbReference>
<keyword evidence="2 7" id="KW-0813">Transport</keyword>
<evidence type="ECO:0000256" key="7">
    <source>
        <dbReference type="RuleBase" id="RU363032"/>
    </source>
</evidence>
<dbReference type="GO" id="GO:0055085">
    <property type="term" value="P:transmembrane transport"/>
    <property type="evidence" value="ECO:0007669"/>
    <property type="project" value="InterPro"/>
</dbReference>
<feature type="transmembrane region" description="Helical" evidence="7">
    <location>
        <begin position="223"/>
        <end position="246"/>
    </location>
</feature>
<keyword evidence="6 7" id="KW-0472">Membrane</keyword>
<protein>
    <submittedName>
        <fullName evidence="9">Peptide/nickel transport system permease protein</fullName>
    </submittedName>
</protein>
<evidence type="ECO:0000256" key="3">
    <source>
        <dbReference type="ARBA" id="ARBA00022475"/>
    </source>
</evidence>
<organism evidence="9 10">
    <name type="scientific">Actinomycetospora corticicola</name>
    <dbReference type="NCBI Taxonomy" id="663602"/>
    <lineage>
        <taxon>Bacteria</taxon>
        <taxon>Bacillati</taxon>
        <taxon>Actinomycetota</taxon>
        <taxon>Actinomycetes</taxon>
        <taxon>Pseudonocardiales</taxon>
        <taxon>Pseudonocardiaceae</taxon>
        <taxon>Actinomycetospora</taxon>
    </lineage>
</organism>
<comment type="subcellular location">
    <subcellularLocation>
        <location evidence="1 7">Cell membrane</location>
        <topology evidence="1 7">Multi-pass membrane protein</topology>
    </subcellularLocation>
</comment>
<dbReference type="InterPro" id="IPR035906">
    <property type="entry name" value="MetI-like_sf"/>
</dbReference>
<evidence type="ECO:0000256" key="5">
    <source>
        <dbReference type="ARBA" id="ARBA00022989"/>
    </source>
</evidence>
<evidence type="ECO:0000256" key="2">
    <source>
        <dbReference type="ARBA" id="ARBA00022448"/>
    </source>
</evidence>
<evidence type="ECO:0000256" key="1">
    <source>
        <dbReference type="ARBA" id="ARBA00004651"/>
    </source>
</evidence>
<dbReference type="InterPro" id="IPR050366">
    <property type="entry name" value="BP-dependent_transpt_permease"/>
</dbReference>
<reference evidence="9 10" key="1">
    <citation type="submission" date="2020-07" db="EMBL/GenBank/DDBJ databases">
        <title>Sequencing the genomes of 1000 actinobacteria strains.</title>
        <authorList>
            <person name="Klenk H.-P."/>
        </authorList>
    </citation>
    <scope>NUCLEOTIDE SEQUENCE [LARGE SCALE GENOMIC DNA]</scope>
    <source>
        <strain evidence="9 10">DSM 45772</strain>
    </source>
</reference>
<dbReference type="Pfam" id="PF00528">
    <property type="entry name" value="BPD_transp_1"/>
    <property type="match status" value="1"/>
</dbReference>
<dbReference type="PROSITE" id="PS50928">
    <property type="entry name" value="ABC_TM1"/>
    <property type="match status" value="1"/>
</dbReference>
<evidence type="ECO:0000313" key="10">
    <source>
        <dbReference type="Proteomes" id="UP000535890"/>
    </source>
</evidence>
<dbReference type="PANTHER" id="PTHR43386:SF25">
    <property type="entry name" value="PEPTIDE ABC TRANSPORTER PERMEASE PROTEIN"/>
    <property type="match status" value="1"/>
</dbReference>
<sequence length="256" mass="25832">MRGRLVPGLVLLAVPVLVALLGPLLASAFSARGVAFGGTGVLGGDFVGRDVLGQVLRGGASVVGVAVLATAVTYAVSGPLALLAATTHRRAVDEAVMRPLDVVVAMPSMLLLLLLVPIVPGSALVVAGVVALINLPDVVRIVRATALAVAAGTAVEALRMQGEGVVRVGAYVLRSVRRVVLTDLGTRFTGALYLVASAAFLGVGLSADDPNWAVMVDANRDGLFVNPAATVVPALLIIALSVGANLTSDRLLGGAR</sequence>
<dbReference type="Proteomes" id="UP000535890">
    <property type="component" value="Unassembled WGS sequence"/>
</dbReference>
<feature type="transmembrane region" description="Helical" evidence="7">
    <location>
        <begin position="141"/>
        <end position="158"/>
    </location>
</feature>
<dbReference type="PANTHER" id="PTHR43386">
    <property type="entry name" value="OLIGOPEPTIDE TRANSPORT SYSTEM PERMEASE PROTEIN APPC"/>
    <property type="match status" value="1"/>
</dbReference>
<name>A0A7Y9J5R8_9PSEU</name>
<keyword evidence="4 7" id="KW-0812">Transmembrane</keyword>
<proteinExistence type="inferred from homology"/>
<keyword evidence="3" id="KW-1003">Cell membrane</keyword>
<dbReference type="SUPFAM" id="SSF161098">
    <property type="entry name" value="MetI-like"/>
    <property type="match status" value="1"/>
</dbReference>
<dbReference type="InterPro" id="IPR000515">
    <property type="entry name" value="MetI-like"/>
</dbReference>
<dbReference type="AlphaFoldDB" id="A0A7Y9J5R8"/>
<feature type="transmembrane region" description="Helical" evidence="7">
    <location>
        <begin position="59"/>
        <end position="82"/>
    </location>
</feature>
<gene>
    <name evidence="9" type="ORF">BJ983_002544</name>
</gene>